<dbReference type="OrthoDB" id="79252at2759"/>
<accession>A0A1E1WKC0</accession>
<protein>
    <submittedName>
        <fullName evidence="2">Uncharacterized protein</fullName>
    </submittedName>
</protein>
<evidence type="ECO:0000313" key="2">
    <source>
        <dbReference type="EMBL" id="JAT87470.1"/>
    </source>
</evidence>
<evidence type="ECO:0000256" key="1">
    <source>
        <dbReference type="SAM" id="MobiDB-lite"/>
    </source>
</evidence>
<feature type="compositionally biased region" description="Low complexity" evidence="1">
    <location>
        <begin position="104"/>
        <end position="120"/>
    </location>
</feature>
<dbReference type="AlphaFoldDB" id="A0A1E1WKC0"/>
<gene>
    <name evidence="2" type="ORF">g.19045</name>
</gene>
<feature type="compositionally biased region" description="Low complexity" evidence="1">
    <location>
        <begin position="8"/>
        <end position="28"/>
    </location>
</feature>
<feature type="compositionally biased region" description="Basic and acidic residues" evidence="1">
    <location>
        <begin position="81"/>
        <end position="96"/>
    </location>
</feature>
<feature type="non-terminal residue" evidence="2">
    <location>
        <position position="197"/>
    </location>
</feature>
<sequence>MSTELPKSQDSSGESDSNSDSENSTSSECTGSDWECSSAKQSSARKPHFSVTSCDTGLKLKIAAIPRKVTAKKNAKPTVKKKVEESTSKTKTERAGPKKKSRLSESSSSSESCSKCSSDSSSDDDIPLKVVSKALTPKCSPQKAKSSRNTKSESEEDRCDGMKDNASKAKDKQSAKVKVVQKTKSDEGNEAAVKRQR</sequence>
<proteinExistence type="predicted"/>
<reference evidence="2" key="1">
    <citation type="submission" date="2015-09" db="EMBL/GenBank/DDBJ databases">
        <title>De novo assembly of Pectinophora gossypiella (Pink Bollworm) gut transcriptome.</title>
        <authorList>
            <person name="Tassone E.E."/>
        </authorList>
    </citation>
    <scope>NUCLEOTIDE SEQUENCE</scope>
</reference>
<name>A0A1E1WKC0_PECGO</name>
<feature type="compositionally biased region" description="Basic and acidic residues" evidence="1">
    <location>
        <begin position="159"/>
        <end position="174"/>
    </location>
</feature>
<feature type="compositionally biased region" description="Basic residues" evidence="1">
    <location>
        <begin position="69"/>
        <end position="80"/>
    </location>
</feature>
<feature type="region of interest" description="Disordered" evidence="1">
    <location>
        <begin position="1"/>
        <end position="197"/>
    </location>
</feature>
<dbReference type="EMBL" id="GDQN01003584">
    <property type="protein sequence ID" value="JAT87470.1"/>
    <property type="molecule type" value="Transcribed_RNA"/>
</dbReference>
<organism evidence="2">
    <name type="scientific">Pectinophora gossypiella</name>
    <name type="common">Cotton pink bollworm</name>
    <name type="synonym">Depressaria gossypiella</name>
    <dbReference type="NCBI Taxonomy" id="13191"/>
    <lineage>
        <taxon>Eukaryota</taxon>
        <taxon>Metazoa</taxon>
        <taxon>Ecdysozoa</taxon>
        <taxon>Arthropoda</taxon>
        <taxon>Hexapoda</taxon>
        <taxon>Insecta</taxon>
        <taxon>Pterygota</taxon>
        <taxon>Neoptera</taxon>
        <taxon>Endopterygota</taxon>
        <taxon>Lepidoptera</taxon>
        <taxon>Glossata</taxon>
        <taxon>Ditrysia</taxon>
        <taxon>Gelechioidea</taxon>
        <taxon>Gelechiidae</taxon>
        <taxon>Apatetrinae</taxon>
        <taxon>Pectinophora</taxon>
    </lineage>
</organism>